<dbReference type="Pfam" id="PF00480">
    <property type="entry name" value="ROK"/>
    <property type="match status" value="1"/>
</dbReference>
<dbReference type="PROSITE" id="PS01125">
    <property type="entry name" value="ROK"/>
    <property type="match status" value="1"/>
</dbReference>
<dbReference type="InterPro" id="IPR043129">
    <property type="entry name" value="ATPase_NBD"/>
</dbReference>
<dbReference type="AlphaFoldDB" id="A0A267MIE7"/>
<reference evidence="4 5" key="1">
    <citation type="submission" date="2017-06" db="EMBL/GenBank/DDBJ databases">
        <title>Draft genome sequence of anaerobic fermentative bacterium Anaeromicrobium sediminis DY2726D isolated from West Pacific Ocean sediments.</title>
        <authorList>
            <person name="Zeng X."/>
        </authorList>
    </citation>
    <scope>NUCLEOTIDE SEQUENCE [LARGE SCALE GENOMIC DNA]</scope>
    <source>
        <strain evidence="4 5">DY2726D</strain>
    </source>
</reference>
<gene>
    <name evidence="4" type="ORF">CCE28_14845</name>
</gene>
<dbReference type="SUPFAM" id="SSF46785">
    <property type="entry name" value="Winged helix' DNA-binding domain"/>
    <property type="match status" value="1"/>
</dbReference>
<dbReference type="PANTHER" id="PTHR18964">
    <property type="entry name" value="ROK (REPRESSOR, ORF, KINASE) FAMILY"/>
    <property type="match status" value="1"/>
</dbReference>
<dbReference type="Gene3D" id="3.30.420.40">
    <property type="match status" value="2"/>
</dbReference>
<comment type="function">
    <text evidence="1">Transcriptional repressor of xylose-utilizing enzymes.</text>
</comment>
<dbReference type="Gene3D" id="1.10.10.10">
    <property type="entry name" value="Winged helix-like DNA-binding domain superfamily/Winged helix DNA-binding domain"/>
    <property type="match status" value="1"/>
</dbReference>
<dbReference type="Proteomes" id="UP000216024">
    <property type="component" value="Unassembled WGS sequence"/>
</dbReference>
<comment type="similarity">
    <text evidence="2">Belongs to the ROK (NagC/XylR) family.</text>
</comment>
<evidence type="ECO:0008006" key="6">
    <source>
        <dbReference type="Google" id="ProtNLM"/>
    </source>
</evidence>
<dbReference type="InterPro" id="IPR049874">
    <property type="entry name" value="ROK_cs"/>
</dbReference>
<dbReference type="PANTHER" id="PTHR18964:SF149">
    <property type="entry name" value="BIFUNCTIONAL UDP-N-ACETYLGLUCOSAMINE 2-EPIMERASE_N-ACETYLMANNOSAMINE KINASE"/>
    <property type="match status" value="1"/>
</dbReference>
<evidence type="ECO:0000313" key="5">
    <source>
        <dbReference type="Proteomes" id="UP000216024"/>
    </source>
</evidence>
<keyword evidence="3" id="KW-0119">Carbohydrate metabolism</keyword>
<dbReference type="OrthoDB" id="9796533at2"/>
<evidence type="ECO:0000256" key="3">
    <source>
        <dbReference type="ARBA" id="ARBA00022629"/>
    </source>
</evidence>
<dbReference type="SUPFAM" id="SSF53067">
    <property type="entry name" value="Actin-like ATPase domain"/>
    <property type="match status" value="1"/>
</dbReference>
<evidence type="ECO:0000256" key="1">
    <source>
        <dbReference type="ARBA" id="ARBA00002486"/>
    </source>
</evidence>
<evidence type="ECO:0000313" key="4">
    <source>
        <dbReference type="EMBL" id="PAB58570.1"/>
    </source>
</evidence>
<comment type="caution">
    <text evidence="4">The sequence shown here is derived from an EMBL/GenBank/DDBJ whole genome shotgun (WGS) entry which is preliminary data.</text>
</comment>
<dbReference type="InterPro" id="IPR036388">
    <property type="entry name" value="WH-like_DNA-bd_sf"/>
</dbReference>
<dbReference type="EMBL" id="NIBG01000014">
    <property type="protein sequence ID" value="PAB58570.1"/>
    <property type="molecule type" value="Genomic_DNA"/>
</dbReference>
<keyword evidence="5" id="KW-1185">Reference proteome</keyword>
<organism evidence="4 5">
    <name type="scientific">Anaeromicrobium sediminis</name>
    <dbReference type="NCBI Taxonomy" id="1478221"/>
    <lineage>
        <taxon>Bacteria</taxon>
        <taxon>Bacillati</taxon>
        <taxon>Bacillota</taxon>
        <taxon>Clostridia</taxon>
        <taxon>Peptostreptococcales</taxon>
        <taxon>Thermotaleaceae</taxon>
        <taxon>Anaeromicrobium</taxon>
    </lineage>
</organism>
<sequence>MRNIDRADKKLMKRINRLVVLNLMRQEGPISRSHLAKKSSLNPATISSITMTLIEEGIVREIGSGESSGGRKPILLELNKENVYAIGVDMGIEKVSAGIVNIDGDLMVKETLYFSKNGDFKDKVNTIKKAIKKVINNENIAYEKVLGIGMGLHGVVNSKEGILSYAPAFNYYDINVKDYFEKEFEKVIKIQNDVRVMALGEKWFGKATECEDFILLNVGMGIGAGIYVNGELYEGKQFAAGEIGHIHITEENIRCKCGRVGCLEALASGSAIKDRFLEKIKGGETSTLRDKFKGNLEKVTSKDIYEEGLLGDEICISIMKDTGYYLGLAISILINILNPEKVLLAGGVSNAKEFIYDEIKRVVEEKSILNCKRLYIGETDLKENGGIIGAAALIIRDLFSIN</sequence>
<dbReference type="Pfam" id="PF13412">
    <property type="entry name" value="HTH_24"/>
    <property type="match status" value="1"/>
</dbReference>
<evidence type="ECO:0000256" key="2">
    <source>
        <dbReference type="ARBA" id="ARBA00006479"/>
    </source>
</evidence>
<name>A0A267MIE7_9FIRM</name>
<proteinExistence type="inferred from homology"/>
<keyword evidence="3" id="KW-0859">Xylose metabolism</keyword>
<dbReference type="GO" id="GO:0042732">
    <property type="term" value="P:D-xylose metabolic process"/>
    <property type="evidence" value="ECO:0007669"/>
    <property type="project" value="UniProtKB-KW"/>
</dbReference>
<dbReference type="InterPro" id="IPR036390">
    <property type="entry name" value="WH_DNA-bd_sf"/>
</dbReference>
<protein>
    <recommendedName>
        <fullName evidence="6">Sugar kinase</fullName>
    </recommendedName>
</protein>
<accession>A0A267MIE7</accession>
<dbReference type="InterPro" id="IPR000600">
    <property type="entry name" value="ROK"/>
</dbReference>
<dbReference type="RefSeq" id="WP_095134513.1">
    <property type="nucleotide sequence ID" value="NZ_NIBG01000014.1"/>
</dbReference>